<organism evidence="2 3">
    <name type="scientific">Natrinema salaciae</name>
    <dbReference type="NCBI Taxonomy" id="1186196"/>
    <lineage>
        <taxon>Archaea</taxon>
        <taxon>Methanobacteriati</taxon>
        <taxon>Methanobacteriota</taxon>
        <taxon>Stenosarchaea group</taxon>
        <taxon>Halobacteria</taxon>
        <taxon>Halobacteriales</taxon>
        <taxon>Natrialbaceae</taxon>
        <taxon>Natrinema</taxon>
    </lineage>
</organism>
<proteinExistence type="predicted"/>
<dbReference type="EMBL" id="FOFD01000003">
    <property type="protein sequence ID" value="SEQ88140.1"/>
    <property type="molecule type" value="Genomic_DNA"/>
</dbReference>
<feature type="region of interest" description="Disordered" evidence="1">
    <location>
        <begin position="94"/>
        <end position="115"/>
    </location>
</feature>
<feature type="region of interest" description="Disordered" evidence="1">
    <location>
        <begin position="148"/>
        <end position="249"/>
    </location>
</feature>
<feature type="compositionally biased region" description="Polar residues" evidence="1">
    <location>
        <begin position="233"/>
        <end position="249"/>
    </location>
</feature>
<dbReference type="AlphaFoldDB" id="A0A1H9JMS7"/>
<evidence type="ECO:0000313" key="3">
    <source>
        <dbReference type="Proteomes" id="UP000199114"/>
    </source>
</evidence>
<gene>
    <name evidence="2" type="ORF">SAMN04489841_2623</name>
</gene>
<protein>
    <submittedName>
        <fullName evidence="2">Uncharacterized protein</fullName>
    </submittedName>
</protein>
<dbReference type="RefSeq" id="WP_090618133.1">
    <property type="nucleotide sequence ID" value="NZ_FOFD01000003.1"/>
</dbReference>
<dbReference type="Proteomes" id="UP000199114">
    <property type="component" value="Unassembled WGS sequence"/>
</dbReference>
<accession>A0A1H9JMS7</accession>
<evidence type="ECO:0000256" key="1">
    <source>
        <dbReference type="SAM" id="MobiDB-lite"/>
    </source>
</evidence>
<feature type="compositionally biased region" description="Basic and acidic residues" evidence="1">
    <location>
        <begin position="95"/>
        <end position="113"/>
    </location>
</feature>
<evidence type="ECO:0000313" key="2">
    <source>
        <dbReference type="EMBL" id="SEQ88140.1"/>
    </source>
</evidence>
<keyword evidence="3" id="KW-1185">Reference proteome</keyword>
<feature type="compositionally biased region" description="Basic and acidic residues" evidence="1">
    <location>
        <begin position="160"/>
        <end position="205"/>
    </location>
</feature>
<name>A0A1H9JMS7_9EURY</name>
<sequence>MNRRTVIAGVVATVPLLSGCSETGTSIRLEPRDVRVVGEADDGWTWDVTYDAAYELDGLDEDEGFYGVRSHLVDARGRELDRIEHGDLAWNALPTEDRTKEDREDGTKYEGTSHETVSVTTNRFPRWIVFTIDRVVASGRWIVSVDGVTAADPGPQSPANDDRNRTESDADPNRTKTDDGDHVTEPDIDSDRLEVAGDDWDRIELPEYESFPPTDVIANASEPSNERRADPPTNGSETTAPDSDSNSSR</sequence>
<dbReference type="PROSITE" id="PS51257">
    <property type="entry name" value="PROKAR_LIPOPROTEIN"/>
    <property type="match status" value="1"/>
</dbReference>
<reference evidence="3" key="1">
    <citation type="submission" date="2016-10" db="EMBL/GenBank/DDBJ databases">
        <authorList>
            <person name="Varghese N."/>
            <person name="Submissions S."/>
        </authorList>
    </citation>
    <scope>NUCLEOTIDE SEQUENCE [LARGE SCALE GENOMIC DNA]</scope>
    <source>
        <strain evidence="3">DSM 25055</strain>
    </source>
</reference>